<keyword evidence="1" id="KW-0812">Transmembrane</keyword>
<keyword evidence="3" id="KW-1185">Reference proteome</keyword>
<evidence type="ECO:0000313" key="3">
    <source>
        <dbReference type="Proteomes" id="UP000604046"/>
    </source>
</evidence>
<dbReference type="AlphaFoldDB" id="A0A812HY04"/>
<evidence type="ECO:0000256" key="1">
    <source>
        <dbReference type="SAM" id="Phobius"/>
    </source>
</evidence>
<feature type="transmembrane region" description="Helical" evidence="1">
    <location>
        <begin position="85"/>
        <end position="105"/>
    </location>
</feature>
<keyword evidence="1" id="KW-0472">Membrane</keyword>
<keyword evidence="1" id="KW-1133">Transmembrane helix</keyword>
<dbReference type="EMBL" id="CAJNDS010000118">
    <property type="protein sequence ID" value="CAE6964941.1"/>
    <property type="molecule type" value="Genomic_DNA"/>
</dbReference>
<proteinExistence type="predicted"/>
<dbReference type="Proteomes" id="UP000604046">
    <property type="component" value="Unassembled WGS sequence"/>
</dbReference>
<feature type="transmembrane region" description="Helical" evidence="1">
    <location>
        <begin position="60"/>
        <end position="79"/>
    </location>
</feature>
<sequence>MASYVRIGMMETFRAATVGVFQGYVLIDLCFDIESLRGKFSSSKPFYLGRGEHPAFPDRLLILQLPMLLALASMLYVSLVRDRCWPNAIALVLLLGSLFAGNQVLKLRESMASQKSDGAVHAALVEVAWLHVLMFAMLSLCLVLLCAAGVRSDKQKVT</sequence>
<name>A0A812HY04_9DINO</name>
<evidence type="ECO:0000313" key="2">
    <source>
        <dbReference type="EMBL" id="CAE6964941.1"/>
    </source>
</evidence>
<gene>
    <name evidence="2" type="ORF">SNAT2548_LOCUS2136</name>
</gene>
<accession>A0A812HY04</accession>
<reference evidence="2" key="1">
    <citation type="submission" date="2021-02" db="EMBL/GenBank/DDBJ databases">
        <authorList>
            <person name="Dougan E. K."/>
            <person name="Rhodes N."/>
            <person name="Thang M."/>
            <person name="Chan C."/>
        </authorList>
    </citation>
    <scope>NUCLEOTIDE SEQUENCE</scope>
</reference>
<feature type="transmembrane region" description="Helical" evidence="1">
    <location>
        <begin position="126"/>
        <end position="150"/>
    </location>
</feature>
<comment type="caution">
    <text evidence="2">The sequence shown here is derived from an EMBL/GenBank/DDBJ whole genome shotgun (WGS) entry which is preliminary data.</text>
</comment>
<organism evidence="2 3">
    <name type="scientific">Symbiodinium natans</name>
    <dbReference type="NCBI Taxonomy" id="878477"/>
    <lineage>
        <taxon>Eukaryota</taxon>
        <taxon>Sar</taxon>
        <taxon>Alveolata</taxon>
        <taxon>Dinophyceae</taxon>
        <taxon>Suessiales</taxon>
        <taxon>Symbiodiniaceae</taxon>
        <taxon>Symbiodinium</taxon>
    </lineage>
</organism>
<protein>
    <submittedName>
        <fullName evidence="2">Uncharacterized protein</fullName>
    </submittedName>
</protein>